<dbReference type="PANTHER" id="PTHR43395">
    <property type="entry name" value="SENSOR HISTIDINE KINASE CHEA"/>
    <property type="match status" value="1"/>
</dbReference>
<evidence type="ECO:0000259" key="15">
    <source>
        <dbReference type="PROSITE" id="PS50851"/>
    </source>
</evidence>
<dbReference type="SMART" id="SM00387">
    <property type="entry name" value="HATPase_c"/>
    <property type="match status" value="1"/>
</dbReference>
<dbReference type="InterPro" id="IPR036061">
    <property type="entry name" value="CheW-like_dom_sf"/>
</dbReference>
<dbReference type="InterPro" id="IPR008207">
    <property type="entry name" value="Sig_transdc_His_kin_Hpt_dom"/>
</dbReference>
<dbReference type="InterPro" id="IPR002545">
    <property type="entry name" value="CheW-lke_dom"/>
</dbReference>
<evidence type="ECO:0000256" key="3">
    <source>
        <dbReference type="ARBA" id="ARBA00021495"/>
    </source>
</evidence>
<evidence type="ECO:0000256" key="8">
    <source>
        <dbReference type="ARBA" id="ARBA00022777"/>
    </source>
</evidence>
<dbReference type="KEGG" id="gti:FXF46_08135"/>
<keyword evidence="5 12" id="KW-0597">Phosphoprotein</keyword>
<dbReference type="Gene3D" id="1.20.120.160">
    <property type="entry name" value="HPT domain"/>
    <property type="match status" value="1"/>
</dbReference>
<dbReference type="CDD" id="cd00088">
    <property type="entry name" value="HPT"/>
    <property type="match status" value="1"/>
</dbReference>
<comment type="function">
    <text evidence="11">Involved in the transmission of sensory signals from the chemoreceptors to the flagellar motors. CheA is autophosphorylated; it can transfer its phosphate group to either CheB or CheY.</text>
</comment>
<dbReference type="Proteomes" id="UP000323560">
    <property type="component" value="Chromosome"/>
</dbReference>
<evidence type="ECO:0000256" key="1">
    <source>
        <dbReference type="ARBA" id="ARBA00000085"/>
    </source>
</evidence>
<feature type="domain" description="CheW-like" evidence="15">
    <location>
        <begin position="541"/>
        <end position="675"/>
    </location>
</feature>
<comment type="catalytic activity">
    <reaction evidence="1">
        <text>ATP + protein L-histidine = ADP + protein N-phospho-L-histidine.</text>
        <dbReference type="EC" id="2.7.13.3"/>
    </reaction>
</comment>
<accession>A0AAP9ERS1</accession>
<dbReference type="AlphaFoldDB" id="A0AAP9ERS1"/>
<dbReference type="PROSITE" id="PS50894">
    <property type="entry name" value="HPT"/>
    <property type="match status" value="1"/>
</dbReference>
<reference evidence="17 18" key="1">
    <citation type="submission" date="2019-08" db="EMBL/GenBank/DDBJ databases">
        <title>Gluconobacter frateurii HD924 genome.</title>
        <authorList>
            <person name="Liu Y."/>
            <person name="Zhang P."/>
        </authorList>
    </citation>
    <scope>NUCLEOTIDE SEQUENCE [LARGE SCALE GENOMIC DNA]</scope>
    <source>
        <strain evidence="17 18">HD924</strain>
    </source>
</reference>
<dbReference type="SUPFAM" id="SSF50341">
    <property type="entry name" value="CheW-like"/>
    <property type="match status" value="1"/>
</dbReference>
<dbReference type="PRINTS" id="PR00344">
    <property type="entry name" value="BCTRLSENSOR"/>
</dbReference>
<dbReference type="PANTHER" id="PTHR43395:SF10">
    <property type="entry name" value="CHEMOTAXIS PROTEIN CHEA"/>
    <property type="match status" value="1"/>
</dbReference>
<evidence type="ECO:0000256" key="6">
    <source>
        <dbReference type="ARBA" id="ARBA00022679"/>
    </source>
</evidence>
<dbReference type="InterPro" id="IPR004358">
    <property type="entry name" value="Sig_transdc_His_kin-like_C"/>
</dbReference>
<evidence type="ECO:0000256" key="5">
    <source>
        <dbReference type="ARBA" id="ARBA00022553"/>
    </source>
</evidence>
<evidence type="ECO:0000256" key="11">
    <source>
        <dbReference type="ARBA" id="ARBA00035100"/>
    </source>
</evidence>
<dbReference type="InterPro" id="IPR051315">
    <property type="entry name" value="Bact_Chemotaxis_CheA"/>
</dbReference>
<dbReference type="InterPro" id="IPR005467">
    <property type="entry name" value="His_kinase_dom"/>
</dbReference>
<dbReference type="InterPro" id="IPR036890">
    <property type="entry name" value="HATPase_C_sf"/>
</dbReference>
<dbReference type="Gene3D" id="2.30.30.40">
    <property type="entry name" value="SH3 Domains"/>
    <property type="match status" value="1"/>
</dbReference>
<proteinExistence type="predicted"/>
<evidence type="ECO:0000256" key="4">
    <source>
        <dbReference type="ARBA" id="ARBA00022500"/>
    </source>
</evidence>
<dbReference type="Pfam" id="PF01627">
    <property type="entry name" value="Hpt"/>
    <property type="match status" value="1"/>
</dbReference>
<dbReference type="Gene3D" id="3.30.565.10">
    <property type="entry name" value="Histidine kinase-like ATPase, C-terminal domain"/>
    <property type="match status" value="1"/>
</dbReference>
<dbReference type="PROSITE" id="PS50109">
    <property type="entry name" value="HIS_KIN"/>
    <property type="match status" value="1"/>
</dbReference>
<dbReference type="SUPFAM" id="SSF47384">
    <property type="entry name" value="Homodimeric domain of signal transducing histidine kinase"/>
    <property type="match status" value="1"/>
</dbReference>
<dbReference type="SMART" id="SM00260">
    <property type="entry name" value="CheW"/>
    <property type="match status" value="1"/>
</dbReference>
<dbReference type="GO" id="GO:0005524">
    <property type="term" value="F:ATP binding"/>
    <property type="evidence" value="ECO:0007669"/>
    <property type="project" value="UniProtKB-KW"/>
</dbReference>
<dbReference type="InterPro" id="IPR037006">
    <property type="entry name" value="CheA-like_homodim_sf"/>
</dbReference>
<dbReference type="CDD" id="cd16916">
    <property type="entry name" value="HATPase_CheA-like"/>
    <property type="match status" value="1"/>
</dbReference>
<keyword evidence="8" id="KW-0418">Kinase</keyword>
<dbReference type="InterPro" id="IPR036641">
    <property type="entry name" value="HPT_dom_sf"/>
</dbReference>
<dbReference type="PROSITE" id="PS50851">
    <property type="entry name" value="CHEW"/>
    <property type="match status" value="1"/>
</dbReference>
<feature type="modified residue" description="Phosphohistidine" evidence="12">
    <location>
        <position position="53"/>
    </location>
</feature>
<dbReference type="EC" id="2.7.13.3" evidence="2"/>
<feature type="domain" description="Histidine kinase" evidence="14">
    <location>
        <begin position="305"/>
        <end position="539"/>
    </location>
</feature>
<dbReference type="EMBL" id="CP043043">
    <property type="protein sequence ID" value="QEH96248.1"/>
    <property type="molecule type" value="Genomic_DNA"/>
</dbReference>
<evidence type="ECO:0000256" key="12">
    <source>
        <dbReference type="PROSITE-ProRule" id="PRU00110"/>
    </source>
</evidence>
<dbReference type="RefSeq" id="WP_148620289.1">
    <property type="nucleotide sequence ID" value="NZ_CP043043.1"/>
</dbReference>
<feature type="region of interest" description="Disordered" evidence="13">
    <location>
        <begin position="271"/>
        <end position="291"/>
    </location>
</feature>
<feature type="domain" description="HPt" evidence="16">
    <location>
        <begin position="6"/>
        <end position="110"/>
    </location>
</feature>
<evidence type="ECO:0000256" key="7">
    <source>
        <dbReference type="ARBA" id="ARBA00022741"/>
    </source>
</evidence>
<keyword evidence="4" id="KW-0145">Chemotaxis</keyword>
<dbReference type="Pfam" id="PF02518">
    <property type="entry name" value="HATPase_c"/>
    <property type="match status" value="1"/>
</dbReference>
<evidence type="ECO:0000256" key="13">
    <source>
        <dbReference type="SAM" id="MobiDB-lite"/>
    </source>
</evidence>
<evidence type="ECO:0000256" key="10">
    <source>
        <dbReference type="ARBA" id="ARBA00023012"/>
    </source>
</evidence>
<name>A0AAP9ERS1_GLUTH</name>
<dbReference type="GO" id="GO:0005737">
    <property type="term" value="C:cytoplasm"/>
    <property type="evidence" value="ECO:0007669"/>
    <property type="project" value="InterPro"/>
</dbReference>
<evidence type="ECO:0000259" key="16">
    <source>
        <dbReference type="PROSITE" id="PS50894"/>
    </source>
</evidence>
<evidence type="ECO:0000313" key="17">
    <source>
        <dbReference type="EMBL" id="QEH96248.1"/>
    </source>
</evidence>
<dbReference type="Pfam" id="PF01584">
    <property type="entry name" value="CheW"/>
    <property type="match status" value="1"/>
</dbReference>
<keyword evidence="7" id="KW-0547">Nucleotide-binding</keyword>
<evidence type="ECO:0000259" key="14">
    <source>
        <dbReference type="PROSITE" id="PS50109"/>
    </source>
</evidence>
<dbReference type="Pfam" id="PF02895">
    <property type="entry name" value="H-kinase_dim"/>
    <property type="match status" value="1"/>
</dbReference>
<sequence>MNNYVETDDLESIRLIFFEECGEQLSLLEEELSSLDATTGPGEKINTIFRAVHSIKGGAGAFGMEKLVRFSHLFEAVLEKFRGGECMVDQAAIATFLKAADVLTDIVAFYRDGTDLSAQDDVVEELDRYINVPEALSKSPVSVEELPEDIDGISFTPIKIDLPKEEKFLLEITPRIGLYESGDDIRNILSFLEKKGEMEVEIQCDDLPNIEEFNVNKTYSTWNIVIFSNENKNSLEEIFEWSGDNIKVEFLEEKHISCKLAEKIPNNFDKNKVDEFSGAQKPSRDSRKENPTIRVDTKRVDKLVDLLSELVINQGAIRSQMKVNDIRPGSALDIVISELDQLTHELQENVMAMRAHPIKTVFQRMGRIVRETSRVSGKDVILHLEGEDTEVDRSILEKLSDPLTHMVRNAIDHGLESTDLRIAAGKPAEGKLSLRAFHRSGRIIIEIEDDGAGLNCEKIYQKAISKGIINNSIPMEKEEIQSLIFEPGFSTVENVSDLSGRGVGMDVVRKSISEIGGRISILTEEHKGTLFSISLPLTLAVVEGLIFRTQKQNFIVPVSGVVEAFLFQESKKFKISEDVWGYPYRDEYIPIINSTNLIEKNKIETKNSSCLIIENEKKEKLALIVDEIIDQSRFVVKSIEKNYKKISGFSSATILGDGGVALIVDVDFLIESVSGKKNVRAAK</sequence>
<evidence type="ECO:0000256" key="2">
    <source>
        <dbReference type="ARBA" id="ARBA00012438"/>
    </source>
</evidence>
<evidence type="ECO:0000313" key="18">
    <source>
        <dbReference type="Proteomes" id="UP000323560"/>
    </source>
</evidence>
<dbReference type="SMART" id="SM01231">
    <property type="entry name" value="H-kinase_dim"/>
    <property type="match status" value="1"/>
</dbReference>
<dbReference type="GO" id="GO:0006935">
    <property type="term" value="P:chemotaxis"/>
    <property type="evidence" value="ECO:0007669"/>
    <property type="project" value="UniProtKB-KW"/>
</dbReference>
<dbReference type="SMART" id="SM00073">
    <property type="entry name" value="HPT"/>
    <property type="match status" value="1"/>
</dbReference>
<dbReference type="GO" id="GO:0000155">
    <property type="term" value="F:phosphorelay sensor kinase activity"/>
    <property type="evidence" value="ECO:0007669"/>
    <property type="project" value="InterPro"/>
</dbReference>
<dbReference type="Gene3D" id="1.10.287.560">
    <property type="entry name" value="Histidine kinase CheA-like, homodimeric domain"/>
    <property type="match status" value="1"/>
</dbReference>
<keyword evidence="9" id="KW-0067">ATP-binding</keyword>
<dbReference type="InterPro" id="IPR036097">
    <property type="entry name" value="HisK_dim/P_sf"/>
</dbReference>
<dbReference type="SUPFAM" id="SSF47226">
    <property type="entry name" value="Histidine-containing phosphotransfer domain, HPT domain"/>
    <property type="match status" value="1"/>
</dbReference>
<keyword evidence="6" id="KW-0808">Transferase</keyword>
<evidence type="ECO:0000256" key="9">
    <source>
        <dbReference type="ARBA" id="ARBA00022840"/>
    </source>
</evidence>
<dbReference type="InterPro" id="IPR004105">
    <property type="entry name" value="CheA-like_dim"/>
</dbReference>
<keyword evidence="10" id="KW-0902">Two-component regulatory system</keyword>
<dbReference type="InterPro" id="IPR003594">
    <property type="entry name" value="HATPase_dom"/>
</dbReference>
<gene>
    <name evidence="17" type="ORF">FXF46_08135</name>
</gene>
<dbReference type="SUPFAM" id="SSF55874">
    <property type="entry name" value="ATPase domain of HSP90 chaperone/DNA topoisomerase II/histidine kinase"/>
    <property type="match status" value="1"/>
</dbReference>
<dbReference type="FunFam" id="3.30.565.10:FF:000016">
    <property type="entry name" value="Chemotaxis protein CheA, putative"/>
    <property type="match status" value="1"/>
</dbReference>
<protein>
    <recommendedName>
        <fullName evidence="3">Chemotaxis protein CheA</fullName>
        <ecNumber evidence="2">2.7.13.3</ecNumber>
    </recommendedName>
</protein>
<organism evidence="17 18">
    <name type="scientific">Gluconobacter thailandicus</name>
    <dbReference type="NCBI Taxonomy" id="257438"/>
    <lineage>
        <taxon>Bacteria</taxon>
        <taxon>Pseudomonadati</taxon>
        <taxon>Pseudomonadota</taxon>
        <taxon>Alphaproteobacteria</taxon>
        <taxon>Acetobacterales</taxon>
        <taxon>Acetobacteraceae</taxon>
        <taxon>Gluconobacter</taxon>
    </lineage>
</organism>
<feature type="compositionally biased region" description="Basic and acidic residues" evidence="13">
    <location>
        <begin position="282"/>
        <end position="291"/>
    </location>
</feature>